<evidence type="ECO:0000256" key="1">
    <source>
        <dbReference type="SAM" id="MobiDB-lite"/>
    </source>
</evidence>
<dbReference type="EMBL" id="DF820479">
    <property type="protein sequence ID" value="GAK61421.1"/>
    <property type="molecule type" value="Genomic_DNA"/>
</dbReference>
<gene>
    <name evidence="3" type="ORF">U27_01321</name>
</gene>
<dbReference type="SUPFAM" id="SSF48208">
    <property type="entry name" value="Six-hairpin glycosidases"/>
    <property type="match status" value="3"/>
</dbReference>
<feature type="domain" description="DUF11" evidence="2">
    <location>
        <begin position="1948"/>
        <end position="2051"/>
    </location>
</feature>
<protein>
    <recommendedName>
        <fullName evidence="2">DUF11 domain-containing protein</fullName>
    </recommendedName>
</protein>
<dbReference type="NCBIfam" id="TIGR01451">
    <property type="entry name" value="B_ant_repeat"/>
    <property type="match status" value="2"/>
</dbReference>
<organism evidence="3">
    <name type="scientific">Vecturithrix granuli</name>
    <dbReference type="NCBI Taxonomy" id="1499967"/>
    <lineage>
        <taxon>Bacteria</taxon>
        <taxon>Candidatus Moduliflexota</taxon>
        <taxon>Candidatus Vecturitrichia</taxon>
        <taxon>Candidatus Vecturitrichales</taxon>
        <taxon>Candidatus Vecturitrichaceae</taxon>
        <taxon>Candidatus Vecturithrix</taxon>
    </lineage>
</organism>
<dbReference type="eggNOG" id="COG3210">
    <property type="taxonomic scope" value="Bacteria"/>
</dbReference>
<reference evidence="3" key="1">
    <citation type="journal article" date="2015" name="PeerJ">
        <title>First genomic representation of candidate bacterial phylum KSB3 points to enhanced environmental sensing as a trigger of wastewater bulking.</title>
        <authorList>
            <person name="Sekiguchi Y."/>
            <person name="Ohashi A."/>
            <person name="Parks D.H."/>
            <person name="Yamauchi T."/>
            <person name="Tyson G.W."/>
            <person name="Hugenholtz P."/>
        </authorList>
    </citation>
    <scope>NUCLEOTIDE SEQUENCE [LARGE SCALE GENOMIC DNA]</scope>
</reference>
<sequence>MTVTNPGTDELYLNPGEVIVADSIPAHWEFVETTMFTLDSVDLMASFDVPAAFTGGPAALTWQVKASAGAIIIAPGQTLVLRYIVRPVTTDASLDICAAPPFENEAAVSAQDSCGTTYSATDRSDPIEMICPTLHVVKSGNTVNIQPCQETNNPLTPDVTEPLTYTIEISNSGDAQSTIRLDRITDELDPGWYVVSSSVEPAGIVLTQPAYGDAGTLEWTFDPATALITAPGDVVTITVAIAMNTTIAPDACDVAYRFANAVNVEASDLCDIRLALDATSDPIADEVAVDCPALKVTTTAEPEGDLESCEDVTYTIRIENTGGATSQLYDIRIGDEVPEHFQVLNIQVDRNGTALVHNTHYFGTDPASVPLAGPVDLEWFFAQTLPEPVLLAPGEAITIQVTGYFDENACASTYTPAVEASAGADQCGLPKEPTEDSILTVPPATVVCPVAHLTKTLNGPITVLAGEQVEYTITVDNTGSPGSFLYDVIVTDELPSGWRLVSSTVTGGSGGSYHGPAAGAVGKLVWSFDGQAVDAGQTLQIIVLVSPDETTCGMEAFCNQALLTAKTSCGVSLVASTATAPCVTVFCPTPTPTPTMTATPGPTITPTLLPTITPTPTMTATPGPTVTPTPRDREDVQFGKRREQILEIKPCVVVPAEIEKPWFITDIAMYAASEMQQTGHPFIRWSEEKGLALNQSSLAPTGVKEFGAEISKFSVDNVNTVLSNAGIGLHFRYAPVITAGAKAAQLSAETYLAERLREFAARSRLTTLPQNMYPVFLEYAEGDPRYLRSVNINNWQSLLWDEQSFVKFLIPSAYGQSLLRQVLLLQEFLAANHRADGTQDFSGEYLGIDDARGFIGILAAEAIVNKLWVMANTLLQDVERQDGTVVSYFPYQIEVAPESLNEETPDLHVEDDRSRLFDQLSLLWALSELVILTDPATQGAYRQVFDPNLLAPNVDFGKLARRAEWTGFQLSADSVHDLSAYLARIAFNTLFDHHADFKAGALLDVVSLTADQRSEEQQIASTVFVGLTLAALGRYDQALQHDRAAREQIAQLRELAAGFLLNNAYDREDGGVFDALIFDSEAHTWRPAAGGVKSLTAQMTGIRGLLAAYRVSGDERYRSAAFKLYQFAERALWNADLEIYKDRETRGMYTYTPLDIGATIGALRELIYHSTDPQQRLEMIQRMKAFVKQITKYAGLQLSEVITRQDQEFLIPVDSLSAIRTARVLDSPFGLAPVLGSQIALKRDAIAALHAERPTDSCEQARNAFRSAYYLTDIGMYAAAELALAPQTVGLKAAMSGDEATRRERNRNPELFYLTGLDRLYAKAQDFSALNLLHIQTKSSLGLALEYGPYLLQMAQKSGVQPEEYLQTLLQQYANLAGLEHVPEIIRPIFAEFEGGVPEMEYGKETERWLAPNMNTSLLPSALGQSLVRQSLWLQEVLAARHDEQNRPNARGPYLGRNAEEGFLGLLMAQAVANKLLFLRDTMQVPLDSNLAVTPSGSYFPHRLEVQWDGSKPRSFTVEDPASYLFDQVSLLWGISEFIRLSAPTAENHIFGEDKVLSGEFHEIAKTLAQRILENLHMLHWNAAYNTFYDVNLLRQTASSSDQHDDSRVISTHNIALAAIALESVYHNFAADPQMQFSAKTLLLQQIDFLQRYLVREDGAVYNGARLADDVKPFSGLKSLLAHTAAIRSLLIAYQLTREAEYLQQAKRIFAFLDTTFWDERLQVYRTAIGGSQHQYTPLNTGMAVGAFRELIAADRAELLPQMNQHFAKFFEYVIERVGLQLSEQQYLVELTQQPKTLAPVLASDLTIQPLGSAIDVNVPQPGSTLIYMIHVTEDALNCDLTDAFIEDILPEGVTFVRSVPLPESIDDRVIRWRVADLSADENGVYTIRVEVVVNSLASLGFEYTDLISGARTWRVNNCAWFSCQIPGKPTRQSRAECVEDPIRLPHLGVEKAFTSIIAEPGKDAEFEIVVTNLSEVTAYTVTVQDVLPAGFIYVKNSARSSDTVGLELDDTQPLVWVLENLEPGKSVRFTYKVHLEPQLEEGLYATQVKVYAMDRSGFAFETNEFELDVKVERNIFLNIAPQIPDMKTHKVIHSGEPFTVLIEVENVGVDAVISATMTVTLTNEIRYMPGSSQINGIPLAEPTLEGQMLRWNIGDFPAGGKKILTYTAQSSVGFAGTVTIVGQIHGVSDKGLPYASREYPLEIKLLPE</sequence>
<dbReference type="HOGENOM" id="CLU_231106_0_0_0"/>
<feature type="domain" description="DUF11" evidence="2">
    <location>
        <begin position="453"/>
        <end position="551"/>
    </location>
</feature>
<evidence type="ECO:0000259" key="2">
    <source>
        <dbReference type="Pfam" id="PF01345"/>
    </source>
</evidence>
<dbReference type="Pfam" id="PF01345">
    <property type="entry name" value="DUF11"/>
    <property type="match status" value="2"/>
</dbReference>
<evidence type="ECO:0000313" key="3">
    <source>
        <dbReference type="EMBL" id="GAK61421.1"/>
    </source>
</evidence>
<dbReference type="Proteomes" id="UP000030661">
    <property type="component" value="Unassembled WGS sequence"/>
</dbReference>
<feature type="compositionally biased region" description="Low complexity" evidence="1">
    <location>
        <begin position="609"/>
        <end position="629"/>
    </location>
</feature>
<dbReference type="eggNOG" id="COG1331">
    <property type="taxonomic scope" value="Bacteria"/>
</dbReference>
<dbReference type="InterPro" id="IPR012341">
    <property type="entry name" value="6hp_glycosidase-like_sf"/>
</dbReference>
<proteinExistence type="predicted"/>
<dbReference type="InterPro" id="IPR001434">
    <property type="entry name" value="OmcB-like_DUF11"/>
</dbReference>
<name>A0A081CA16_VECG1</name>
<keyword evidence="4" id="KW-1185">Reference proteome</keyword>
<feature type="region of interest" description="Disordered" evidence="1">
    <location>
        <begin position="609"/>
        <end position="633"/>
    </location>
</feature>
<dbReference type="STRING" id="1499967.U27_01321"/>
<dbReference type="InterPro" id="IPR051172">
    <property type="entry name" value="Chlamydia_OmcB"/>
</dbReference>
<dbReference type="InterPro" id="IPR008928">
    <property type="entry name" value="6-hairpin_glycosidase_sf"/>
</dbReference>
<dbReference type="Gene3D" id="1.50.10.10">
    <property type="match status" value="2"/>
</dbReference>
<dbReference type="PANTHER" id="PTHR34819">
    <property type="entry name" value="LARGE CYSTEINE-RICH PERIPLASMIC PROTEIN OMCB"/>
    <property type="match status" value="1"/>
</dbReference>
<dbReference type="GO" id="GO:0005975">
    <property type="term" value="P:carbohydrate metabolic process"/>
    <property type="evidence" value="ECO:0007669"/>
    <property type="project" value="InterPro"/>
</dbReference>
<dbReference type="InterPro" id="IPR047589">
    <property type="entry name" value="DUF11_rpt"/>
</dbReference>
<accession>A0A081CA16</accession>
<evidence type="ECO:0000313" key="4">
    <source>
        <dbReference type="Proteomes" id="UP000030661"/>
    </source>
</evidence>